<sequence length="477" mass="51677">MVERVPAAEPRGRAWIARCALVVAIAVAAFVFARTGRFVPERVNDTAGYTDFDFRSWKGVLTSIRTPGYPLLLRAIGLISASPTAVPVAHFVLFAAAVWLFFEALRQMTGRCWLSLWIAACLLSSAIFVTYNRTIATDTPGGAIGVLSAALLLFWTVRPRLALLLAIGGATVAGWLIRPVGVFLVVWIPLVGAWLVAWRSHSSLTDPSAPPADARPTPAGAFLRLSLTAVIPLMVWIGLRGALFGHWGVACFDGYNLIGLAGQFVTPETTARLSPDQRQVVEAALASRAERRKGGAWFLDEPPLHYLRLEYNHDDTIWKDYLPPARQVVGDEPLALNAFLGGMARTIIASQPLDYCVWLVKATRQAVRKVFSDTLQYPVSLALLLVGVVFYLTLPLRPPPSGDAMQTLATLRLVAVLAVSYAVLNLLCTIPFVPPRERMTDAAALWGPPLLAAWVASLVSRCRHRGAAAVNSPASGS</sequence>
<keyword evidence="1" id="KW-1133">Transmembrane helix</keyword>
<name>A0A517SC27_9PLAN</name>
<feature type="transmembrane region" description="Helical" evidence="1">
    <location>
        <begin position="221"/>
        <end position="239"/>
    </location>
</feature>
<feature type="transmembrane region" description="Helical" evidence="1">
    <location>
        <begin position="180"/>
        <end position="201"/>
    </location>
</feature>
<dbReference type="EMBL" id="CP036271">
    <property type="protein sequence ID" value="QDT53690.1"/>
    <property type="molecule type" value="Genomic_DNA"/>
</dbReference>
<reference evidence="2 3" key="1">
    <citation type="submission" date="2019-02" db="EMBL/GenBank/DDBJ databases">
        <title>Deep-cultivation of Planctomycetes and their phenomic and genomic characterization uncovers novel biology.</title>
        <authorList>
            <person name="Wiegand S."/>
            <person name="Jogler M."/>
            <person name="Boedeker C."/>
            <person name="Pinto D."/>
            <person name="Vollmers J."/>
            <person name="Rivas-Marin E."/>
            <person name="Kohn T."/>
            <person name="Peeters S.H."/>
            <person name="Heuer A."/>
            <person name="Rast P."/>
            <person name="Oberbeckmann S."/>
            <person name="Bunk B."/>
            <person name="Jeske O."/>
            <person name="Meyerdierks A."/>
            <person name="Storesund J.E."/>
            <person name="Kallscheuer N."/>
            <person name="Luecker S."/>
            <person name="Lage O.M."/>
            <person name="Pohl T."/>
            <person name="Merkel B.J."/>
            <person name="Hornburger P."/>
            <person name="Mueller R.-W."/>
            <person name="Bruemmer F."/>
            <person name="Labrenz M."/>
            <person name="Spormann A.M."/>
            <person name="Op den Camp H."/>
            <person name="Overmann J."/>
            <person name="Amann R."/>
            <person name="Jetten M.S.M."/>
            <person name="Mascher T."/>
            <person name="Medema M.H."/>
            <person name="Devos D.P."/>
            <person name="Kaster A.-K."/>
            <person name="Ovreas L."/>
            <person name="Rohde M."/>
            <person name="Galperin M.Y."/>
            <person name="Jogler C."/>
        </authorList>
    </citation>
    <scope>NUCLEOTIDE SEQUENCE [LARGE SCALE GENOMIC DNA]</scope>
    <source>
        <strain evidence="2 3">Pan44</strain>
    </source>
</reference>
<evidence type="ECO:0000313" key="3">
    <source>
        <dbReference type="Proteomes" id="UP000315700"/>
    </source>
</evidence>
<feature type="transmembrane region" description="Helical" evidence="1">
    <location>
        <begin position="413"/>
        <end position="433"/>
    </location>
</feature>
<dbReference type="KEGG" id="ccos:Pan44_17130"/>
<feature type="transmembrane region" description="Helical" evidence="1">
    <location>
        <begin position="374"/>
        <end position="393"/>
    </location>
</feature>
<protein>
    <recommendedName>
        <fullName evidence="4">Glycosyltransferase RgtA/B/C/D-like domain-containing protein</fullName>
    </recommendedName>
</protein>
<dbReference type="InParanoid" id="A0A517SC27"/>
<keyword evidence="1" id="KW-0472">Membrane</keyword>
<accession>A0A517SC27</accession>
<evidence type="ECO:0000313" key="2">
    <source>
        <dbReference type="EMBL" id="QDT53690.1"/>
    </source>
</evidence>
<proteinExistence type="predicted"/>
<feature type="transmembrane region" description="Helical" evidence="1">
    <location>
        <begin position="143"/>
        <end position="168"/>
    </location>
</feature>
<feature type="transmembrane region" description="Helical" evidence="1">
    <location>
        <begin position="75"/>
        <end position="102"/>
    </location>
</feature>
<organism evidence="2 3">
    <name type="scientific">Caulifigura coniformis</name>
    <dbReference type="NCBI Taxonomy" id="2527983"/>
    <lineage>
        <taxon>Bacteria</taxon>
        <taxon>Pseudomonadati</taxon>
        <taxon>Planctomycetota</taxon>
        <taxon>Planctomycetia</taxon>
        <taxon>Planctomycetales</taxon>
        <taxon>Planctomycetaceae</taxon>
        <taxon>Caulifigura</taxon>
    </lineage>
</organism>
<feature type="transmembrane region" description="Helical" evidence="1">
    <location>
        <begin position="12"/>
        <end position="33"/>
    </location>
</feature>
<evidence type="ECO:0000256" key="1">
    <source>
        <dbReference type="SAM" id="Phobius"/>
    </source>
</evidence>
<evidence type="ECO:0008006" key="4">
    <source>
        <dbReference type="Google" id="ProtNLM"/>
    </source>
</evidence>
<keyword evidence="3" id="KW-1185">Reference proteome</keyword>
<keyword evidence="1" id="KW-0812">Transmembrane</keyword>
<feature type="transmembrane region" description="Helical" evidence="1">
    <location>
        <begin position="114"/>
        <end position="131"/>
    </location>
</feature>
<dbReference type="AlphaFoldDB" id="A0A517SC27"/>
<gene>
    <name evidence="2" type="ORF">Pan44_17130</name>
</gene>
<dbReference type="Proteomes" id="UP000315700">
    <property type="component" value="Chromosome"/>
</dbReference>